<dbReference type="SUPFAM" id="SSF52540">
    <property type="entry name" value="P-loop containing nucleoside triphosphate hydrolases"/>
    <property type="match status" value="1"/>
</dbReference>
<dbReference type="InterPro" id="IPR027417">
    <property type="entry name" value="P-loop_NTPase"/>
</dbReference>
<dbReference type="SUPFAM" id="SSF48452">
    <property type="entry name" value="TPR-like"/>
    <property type="match status" value="2"/>
</dbReference>
<dbReference type="GO" id="GO:0006355">
    <property type="term" value="P:regulation of DNA-templated transcription"/>
    <property type="evidence" value="ECO:0007669"/>
    <property type="project" value="InterPro"/>
</dbReference>
<evidence type="ECO:0000313" key="4">
    <source>
        <dbReference type="Proteomes" id="UP000515789"/>
    </source>
</evidence>
<organism evidence="3 4">
    <name type="scientific">Blautia producta</name>
    <dbReference type="NCBI Taxonomy" id="33035"/>
    <lineage>
        <taxon>Bacteria</taxon>
        <taxon>Bacillati</taxon>
        <taxon>Bacillota</taxon>
        <taxon>Clostridia</taxon>
        <taxon>Lachnospirales</taxon>
        <taxon>Lachnospiraceae</taxon>
        <taxon>Blautia</taxon>
    </lineage>
</organism>
<reference evidence="3 4" key="1">
    <citation type="submission" date="2019-04" db="EMBL/GenBank/DDBJ databases">
        <authorList>
            <person name="Schori C."/>
            <person name="Ahrens C."/>
        </authorList>
    </citation>
    <scope>NUCLEOTIDE SEQUENCE [LARGE SCALE GENOMIC DNA]</scope>
    <source>
        <strain evidence="3 4">DSM 2950</strain>
    </source>
</reference>
<dbReference type="Gene3D" id="1.10.10.10">
    <property type="entry name" value="Winged helix-like DNA-binding domain superfamily/Winged helix DNA-binding domain"/>
    <property type="match status" value="1"/>
</dbReference>
<gene>
    <name evidence="3" type="ORF">E5259_07050</name>
</gene>
<feature type="domain" description="Bacterial transcriptional activator" evidence="2">
    <location>
        <begin position="96"/>
        <end position="230"/>
    </location>
</feature>
<dbReference type="InterPro" id="IPR005158">
    <property type="entry name" value="BTAD"/>
</dbReference>
<dbReference type="GeneID" id="75055398"/>
<proteinExistence type="predicted"/>
<dbReference type="GO" id="GO:0003677">
    <property type="term" value="F:DNA binding"/>
    <property type="evidence" value="ECO:0007669"/>
    <property type="project" value="InterPro"/>
</dbReference>
<keyword evidence="1" id="KW-0802">TPR repeat</keyword>
<dbReference type="EMBL" id="CP039126">
    <property type="protein sequence ID" value="QMW77366.1"/>
    <property type="molecule type" value="Genomic_DNA"/>
</dbReference>
<dbReference type="InterPro" id="IPR051677">
    <property type="entry name" value="AfsR-DnrI-RedD_regulator"/>
</dbReference>
<dbReference type="InterPro" id="IPR036388">
    <property type="entry name" value="WH-like_DNA-bd_sf"/>
</dbReference>
<name>A0A7G5MRX3_9FIRM</name>
<dbReference type="Gene3D" id="1.25.40.10">
    <property type="entry name" value="Tetratricopeptide repeat domain"/>
    <property type="match status" value="2"/>
</dbReference>
<dbReference type="RefSeq" id="WP_018598555.1">
    <property type="nucleotide sequence ID" value="NZ_AP031416.1"/>
</dbReference>
<dbReference type="SMART" id="SM01043">
    <property type="entry name" value="BTAD"/>
    <property type="match status" value="1"/>
</dbReference>
<evidence type="ECO:0000256" key="1">
    <source>
        <dbReference type="PROSITE-ProRule" id="PRU00339"/>
    </source>
</evidence>
<evidence type="ECO:0000259" key="2">
    <source>
        <dbReference type="SMART" id="SM01043"/>
    </source>
</evidence>
<dbReference type="InterPro" id="IPR011990">
    <property type="entry name" value="TPR-like_helical_dom_sf"/>
</dbReference>
<dbReference type="SMART" id="SM00028">
    <property type="entry name" value="TPR"/>
    <property type="match status" value="3"/>
</dbReference>
<evidence type="ECO:0000313" key="3">
    <source>
        <dbReference type="EMBL" id="QMW77366.1"/>
    </source>
</evidence>
<dbReference type="AlphaFoldDB" id="A0A7G5MRX3"/>
<dbReference type="PANTHER" id="PTHR35807">
    <property type="entry name" value="TRANSCRIPTIONAL REGULATOR REDD-RELATED"/>
    <property type="match status" value="1"/>
</dbReference>
<dbReference type="PROSITE" id="PS50005">
    <property type="entry name" value="TPR"/>
    <property type="match status" value="1"/>
</dbReference>
<dbReference type="InterPro" id="IPR016032">
    <property type="entry name" value="Sig_transdc_resp-reg_C-effctor"/>
</dbReference>
<dbReference type="Pfam" id="PF03704">
    <property type="entry name" value="BTAD"/>
    <property type="match status" value="1"/>
</dbReference>
<dbReference type="Gene3D" id="3.40.50.300">
    <property type="entry name" value="P-loop containing nucleotide triphosphate hydrolases"/>
    <property type="match status" value="1"/>
</dbReference>
<dbReference type="Pfam" id="PF13424">
    <property type="entry name" value="TPR_12"/>
    <property type="match status" value="1"/>
</dbReference>
<sequence>MKITVRFLGKPEIIRDGARVVIPQKKIQALLLYLLFNESCSRDELVSLFWEEQKEESARRNLRNSLYKLRTLLGDGVLVTMGKEYIKLDPKVELVRDTDVFLTDNAEKYLLQMENCCFLDKFHLKNCAGFEKWVTSIQNVYEKLFVDRFLPAMKKCMEREDYTAAEGYARKILLLDPYRETACCALMQIYAARRDYNRAVLVYTGFAESLLSDVGVEPEQHTKDQYEKILLMRKRRQEEGDGSLYGGHLQAVAELTKEYLKYSRREDADICMLCGSIGMGKTMVLKTFIESMENAKVISVEFQVSDQQVAYLAVEKVMEQICDRCRIALPQEIPESLGGHSDICYRNRMEMLMKSVRRKEGKYILLLRNMESVDEHSLNLLISCFFERYRRDFFILMEYCPNFQAQPQLLARLEAVSRVRVVRLPHLTEEEGRAYLVDALGEKFPEKLSSHSIYEYTGGNLRFLKDVVENIRQGTEEYFQFLPDTERAMERLFSGFCQEEYEYLEYLSVMEHGTDVQQLGSMLEESPVKVMKVLDFLMRRRLLAETDAGKHRMLKIREKMVRDMIYGRISRFKRLELHKLAIRYYTEIYQRNKSEYFYLSELRYHYSFTDCEYEKLYYNIMDLQYVLDYYDEFFPTVVNDEDTRKSMRLDRERIYQDMEEYTQHLEAMEDDVDFRDYEELHMVLDFLAGRSLTRDGKREQGIVYIRKMMSRAGELDRIDMLLKGYVELICYGLKEGSVEWMEKYIEEAKSIEDLEAYARERGVLLRLEGYCNIQKGEYERAEKLLRSSIQLFESPKMKRANYFNVAGAYDYLALIYRRRGEYEKAGKIMEKAICLCREKRVIKSLDLFYEDYGYILYLQGNYEEAERYFKKSARIYDEFGTYWLRSVGECCMSIIALSRHEEDKALEHFRMAEIFSQKDMTAEELKMLEETRASLRAAKVLR</sequence>
<feature type="repeat" description="TPR" evidence="1">
    <location>
        <begin position="806"/>
        <end position="839"/>
    </location>
</feature>
<dbReference type="Proteomes" id="UP000515789">
    <property type="component" value="Chromosome"/>
</dbReference>
<accession>A0A7G5MRX3</accession>
<protein>
    <submittedName>
        <fullName evidence="3">Tetratricopeptide repeat protein</fullName>
    </submittedName>
</protein>
<dbReference type="SUPFAM" id="SSF46894">
    <property type="entry name" value="C-terminal effector domain of the bipartite response regulators"/>
    <property type="match status" value="1"/>
</dbReference>
<dbReference type="InterPro" id="IPR019734">
    <property type="entry name" value="TPR_rpt"/>
</dbReference>